<dbReference type="Pfam" id="PF08459">
    <property type="entry name" value="UvrC_RNaseH_dom"/>
    <property type="match status" value="1"/>
</dbReference>
<dbReference type="InterPro" id="IPR004791">
    <property type="entry name" value="UvrC"/>
</dbReference>
<dbReference type="InterPro" id="IPR036876">
    <property type="entry name" value="UVR_dom_sf"/>
</dbReference>
<evidence type="ECO:0000259" key="7">
    <source>
        <dbReference type="PROSITE" id="PS50151"/>
    </source>
</evidence>
<dbReference type="InterPro" id="IPR050066">
    <property type="entry name" value="UvrABC_protein_C"/>
</dbReference>
<dbReference type="Pfam" id="PF14520">
    <property type="entry name" value="HHH_5"/>
    <property type="match status" value="1"/>
</dbReference>
<dbReference type="InterPro" id="IPR038476">
    <property type="entry name" value="UvrC_RNase_H_dom_sf"/>
</dbReference>
<protein>
    <recommendedName>
        <fullName evidence="6">UvrABC system protein C</fullName>
        <shortName evidence="6">Protein UvrC</shortName>
    </recommendedName>
    <alternativeName>
        <fullName evidence="6">Excinuclease ABC subunit C</fullName>
    </alternativeName>
</protein>
<dbReference type="InterPro" id="IPR003583">
    <property type="entry name" value="Hlx-hairpin-Hlx_DNA-bd_motif"/>
</dbReference>
<dbReference type="SUPFAM" id="SSF46600">
    <property type="entry name" value="C-terminal UvrC-binding domain of UvrB"/>
    <property type="match status" value="1"/>
</dbReference>
<accession>A0A0S7Y3E4</accession>
<dbReference type="GO" id="GO:0006289">
    <property type="term" value="P:nucleotide-excision repair"/>
    <property type="evidence" value="ECO:0007669"/>
    <property type="project" value="UniProtKB-UniRule"/>
</dbReference>
<dbReference type="NCBIfam" id="NF001824">
    <property type="entry name" value="PRK00558.1-5"/>
    <property type="match status" value="1"/>
</dbReference>
<dbReference type="SMART" id="SM00465">
    <property type="entry name" value="GIYc"/>
    <property type="match status" value="1"/>
</dbReference>
<keyword evidence="3 6" id="KW-0228">DNA excision</keyword>
<dbReference type="SUPFAM" id="SSF47781">
    <property type="entry name" value="RuvA domain 2-like"/>
    <property type="match status" value="1"/>
</dbReference>
<dbReference type="GO" id="GO:0005737">
    <property type="term" value="C:cytoplasm"/>
    <property type="evidence" value="ECO:0007669"/>
    <property type="project" value="UniProtKB-SubCell"/>
</dbReference>
<dbReference type="Pfam" id="PF01541">
    <property type="entry name" value="GIY-YIG"/>
    <property type="match status" value="1"/>
</dbReference>
<evidence type="ECO:0000256" key="2">
    <source>
        <dbReference type="ARBA" id="ARBA00022763"/>
    </source>
</evidence>
<dbReference type="GO" id="GO:0009432">
    <property type="term" value="P:SOS response"/>
    <property type="evidence" value="ECO:0007669"/>
    <property type="project" value="UniProtKB-UniRule"/>
</dbReference>
<dbReference type="PANTHER" id="PTHR30562:SF1">
    <property type="entry name" value="UVRABC SYSTEM PROTEIN C"/>
    <property type="match status" value="1"/>
</dbReference>
<dbReference type="PROSITE" id="PS50165">
    <property type="entry name" value="UVRC"/>
    <property type="match status" value="1"/>
</dbReference>
<dbReference type="Gene3D" id="1.10.150.20">
    <property type="entry name" value="5' to 3' exonuclease, C-terminal subdomain"/>
    <property type="match status" value="1"/>
</dbReference>
<proteinExistence type="inferred from homology"/>
<dbReference type="PANTHER" id="PTHR30562">
    <property type="entry name" value="UVRC/OXIDOREDUCTASE"/>
    <property type="match status" value="1"/>
</dbReference>
<evidence type="ECO:0000259" key="9">
    <source>
        <dbReference type="PROSITE" id="PS50165"/>
    </source>
</evidence>
<feature type="domain" description="UVR" evidence="7">
    <location>
        <begin position="185"/>
        <end position="220"/>
    </location>
</feature>
<dbReference type="GO" id="GO:0009381">
    <property type="term" value="F:excinuclease ABC activity"/>
    <property type="evidence" value="ECO:0007669"/>
    <property type="project" value="UniProtKB-UniRule"/>
</dbReference>
<dbReference type="PROSITE" id="PS50151">
    <property type="entry name" value="UVR"/>
    <property type="match status" value="1"/>
</dbReference>
<evidence type="ECO:0000313" key="10">
    <source>
        <dbReference type="EMBL" id="KPJ68636.1"/>
    </source>
</evidence>
<dbReference type="SMART" id="SM00278">
    <property type="entry name" value="HhH1"/>
    <property type="match status" value="2"/>
</dbReference>
<dbReference type="Pfam" id="PF02151">
    <property type="entry name" value="UVR"/>
    <property type="match status" value="1"/>
</dbReference>
<dbReference type="AlphaFoldDB" id="A0A0S7Y3E4"/>
<evidence type="ECO:0000259" key="8">
    <source>
        <dbReference type="PROSITE" id="PS50164"/>
    </source>
</evidence>
<dbReference type="InterPro" id="IPR010994">
    <property type="entry name" value="RuvA_2-like"/>
</dbReference>
<comment type="function">
    <text evidence="6">The UvrABC repair system catalyzes the recognition and processing of DNA lesions. UvrC both incises the 5' and 3' sides of the lesion. The N-terminal half is responsible for the 3' incision and the C-terminal half is responsible for the 5' incision.</text>
</comment>
<dbReference type="GO" id="GO:0003677">
    <property type="term" value="F:DNA binding"/>
    <property type="evidence" value="ECO:0007669"/>
    <property type="project" value="UniProtKB-UniRule"/>
</dbReference>
<dbReference type="InterPro" id="IPR000305">
    <property type="entry name" value="GIY-YIG_endonuc"/>
</dbReference>
<dbReference type="SUPFAM" id="SSF82771">
    <property type="entry name" value="GIY-YIG endonuclease"/>
    <property type="match status" value="1"/>
</dbReference>
<comment type="subcellular location">
    <subcellularLocation>
        <location evidence="6">Cytoplasm</location>
    </subcellularLocation>
</comment>
<reference evidence="10 11" key="1">
    <citation type="journal article" date="2015" name="Microbiome">
        <title>Genomic resolution of linkages in carbon, nitrogen, and sulfur cycling among widespread estuary sediment bacteria.</title>
        <authorList>
            <person name="Baker B.J."/>
            <person name="Lazar C.S."/>
            <person name="Teske A.P."/>
            <person name="Dick G.J."/>
        </authorList>
    </citation>
    <scope>NUCLEOTIDE SEQUENCE [LARGE SCALE GENOMIC DNA]</scope>
    <source>
        <strain evidence="10">DG_54_3</strain>
    </source>
</reference>
<evidence type="ECO:0000256" key="5">
    <source>
        <dbReference type="ARBA" id="ARBA00023204"/>
    </source>
</evidence>
<evidence type="ECO:0000256" key="6">
    <source>
        <dbReference type="HAMAP-Rule" id="MF_00203"/>
    </source>
</evidence>
<dbReference type="FunFam" id="3.40.1440.10:FF:000001">
    <property type="entry name" value="UvrABC system protein C"/>
    <property type="match status" value="1"/>
</dbReference>
<comment type="similarity">
    <text evidence="6">Belongs to the UvrC family.</text>
</comment>
<dbReference type="Pfam" id="PF22920">
    <property type="entry name" value="UvrC_RNaseH"/>
    <property type="match status" value="1"/>
</dbReference>
<dbReference type="Gene3D" id="4.10.860.10">
    <property type="entry name" value="UVR domain"/>
    <property type="match status" value="1"/>
</dbReference>
<dbReference type="CDD" id="cd10434">
    <property type="entry name" value="GIY-YIG_UvrC_Cho"/>
    <property type="match status" value="1"/>
</dbReference>
<dbReference type="GO" id="GO:0009380">
    <property type="term" value="C:excinuclease repair complex"/>
    <property type="evidence" value="ECO:0007669"/>
    <property type="project" value="InterPro"/>
</dbReference>
<dbReference type="NCBIfam" id="TIGR00194">
    <property type="entry name" value="uvrC"/>
    <property type="match status" value="1"/>
</dbReference>
<dbReference type="InterPro" id="IPR047296">
    <property type="entry name" value="GIY-YIG_UvrC_Cho"/>
</dbReference>
<feature type="domain" description="UvrC family homology region profile" evidence="9">
    <location>
        <begin position="236"/>
        <end position="464"/>
    </location>
</feature>
<comment type="caution">
    <text evidence="10">The sequence shown here is derived from an EMBL/GenBank/DDBJ whole genome shotgun (WGS) entry which is preliminary data.</text>
</comment>
<keyword evidence="2 6" id="KW-0227">DNA damage</keyword>
<evidence type="ECO:0000256" key="3">
    <source>
        <dbReference type="ARBA" id="ARBA00022769"/>
    </source>
</evidence>
<evidence type="ECO:0000256" key="4">
    <source>
        <dbReference type="ARBA" id="ARBA00022881"/>
    </source>
</evidence>
<organism evidence="10 11">
    <name type="scientific">candidate division WOR-1 bacterium DG_54_3</name>
    <dbReference type="NCBI Taxonomy" id="1703775"/>
    <lineage>
        <taxon>Bacteria</taxon>
        <taxon>Bacillati</taxon>
        <taxon>Saganbacteria</taxon>
    </lineage>
</organism>
<gene>
    <name evidence="6" type="primary">uvrC</name>
    <name evidence="10" type="ORF">AMJ44_06040</name>
</gene>
<dbReference type="PATRIC" id="fig|1703775.3.peg.2273"/>
<keyword evidence="1 6" id="KW-0963">Cytoplasm</keyword>
<dbReference type="Proteomes" id="UP000051861">
    <property type="component" value="Unassembled WGS sequence"/>
</dbReference>
<keyword evidence="6" id="KW-0742">SOS response</keyword>
<dbReference type="HAMAP" id="MF_00203">
    <property type="entry name" value="UvrC"/>
    <property type="match status" value="1"/>
</dbReference>
<dbReference type="InterPro" id="IPR001943">
    <property type="entry name" value="UVR_dom"/>
</dbReference>
<dbReference type="Gene3D" id="3.30.420.340">
    <property type="entry name" value="UvrC, RNAse H endonuclease domain"/>
    <property type="match status" value="1"/>
</dbReference>
<dbReference type="PROSITE" id="PS50164">
    <property type="entry name" value="GIY_YIG"/>
    <property type="match status" value="1"/>
</dbReference>
<dbReference type="InterPro" id="IPR035901">
    <property type="entry name" value="GIY-YIG_endonuc_sf"/>
</dbReference>
<keyword evidence="5 6" id="KW-0234">DNA repair</keyword>
<evidence type="ECO:0000313" key="11">
    <source>
        <dbReference type="Proteomes" id="UP000051861"/>
    </source>
</evidence>
<evidence type="ECO:0000256" key="1">
    <source>
        <dbReference type="ARBA" id="ARBA00022490"/>
    </source>
</evidence>
<dbReference type="InterPro" id="IPR001162">
    <property type="entry name" value="UvrC_RNase_H_dom"/>
</dbReference>
<dbReference type="EMBL" id="LIZX01000047">
    <property type="protein sequence ID" value="KPJ68636.1"/>
    <property type="molecule type" value="Genomic_DNA"/>
</dbReference>
<name>A0A0S7Y3E4_UNCSA</name>
<sequence>MMKDSRGKVIYVGKAKSLRNRVRSYFQDTVRLDPRQKALTKKISDFDLLVADSEMEALILESNLIKEYRPRYNVNLKDDKRYPYLKVTVNEDFPRILVVRRIKKDKAKYFGPYTNVRGMRQTLRLLRSIFPVRSCNFVLPSGNKHKLCLDYHIKRCPGPCEGLVTKQDYQEMIRDVCLFLAGKNAVLVEELTDKMDEAAEAENYEEAARIRDQILALESVMQRQKVVEPDLKDRDVIAISREEKDVSVTALQIREGVMIGRQNFHLVALAKSFQGEILSNFLRRYYMHSPIIPQEIILPSEPDDSRMIKQWLKEKRGAKVEIIIPRKGKRHKLLEMAEKNANLLLNELLAQKRHRAEKVPEPVLSLKRDLYLDVLPVQIAGIDVSNLGPSDAVGSLVYFSDGKPKKSEYKRFKIKTVSGQDDFAMISEVVKRFFNRLINEKKRFPDLLLIDGGKGQLSSTLEVLNSLGVKKQSVVALAKRIDEIFLPGRPDPQMIRKDSPSLKLLKRIRDEAHRFAISYHKLIRKKRTTFSELDRIWGVGEKTRKALLTKFGSVKRIKSASLEDLMQTKGITKKTAREIYEYFNA</sequence>
<feature type="domain" description="GIY-YIG" evidence="8">
    <location>
        <begin position="1"/>
        <end position="74"/>
    </location>
</feature>
<keyword evidence="4 6" id="KW-0267">Excision nuclease</keyword>
<dbReference type="Gene3D" id="3.40.1440.10">
    <property type="entry name" value="GIY-YIG endonuclease"/>
    <property type="match status" value="1"/>
</dbReference>
<comment type="subunit">
    <text evidence="6">Interacts with UvrB in an incision complex.</text>
</comment>